<feature type="compositionally biased region" description="Basic and acidic residues" evidence="1">
    <location>
        <begin position="19"/>
        <end position="31"/>
    </location>
</feature>
<name>Q1AT63_RUBXD</name>
<evidence type="ECO:0000313" key="2">
    <source>
        <dbReference type="EMBL" id="ABG05415.1"/>
    </source>
</evidence>
<organism evidence="2 3">
    <name type="scientific">Rubrobacter xylanophilus (strain DSM 9941 / JCM 11954 / NBRC 16129 / PRD-1)</name>
    <dbReference type="NCBI Taxonomy" id="266117"/>
    <lineage>
        <taxon>Bacteria</taxon>
        <taxon>Bacillati</taxon>
        <taxon>Actinomycetota</taxon>
        <taxon>Rubrobacteria</taxon>
        <taxon>Rubrobacterales</taxon>
        <taxon>Rubrobacteraceae</taxon>
        <taxon>Rubrobacter</taxon>
    </lineage>
</organism>
<feature type="region of interest" description="Disordered" evidence="1">
    <location>
        <begin position="1"/>
        <end position="37"/>
    </location>
</feature>
<dbReference type="EMBL" id="CP000386">
    <property type="protein sequence ID" value="ABG05415.1"/>
    <property type="molecule type" value="Genomic_DNA"/>
</dbReference>
<keyword evidence="3" id="KW-1185">Reference proteome</keyword>
<proteinExistence type="predicted"/>
<dbReference type="KEGG" id="rxy:Rxyl_2490"/>
<evidence type="ECO:0000313" key="3">
    <source>
        <dbReference type="Proteomes" id="UP000006637"/>
    </source>
</evidence>
<gene>
    <name evidence="2" type="ordered locus">Rxyl_2490</name>
</gene>
<dbReference type="HOGENOM" id="CLU_2828571_0_0_11"/>
<accession>Q1AT63</accession>
<dbReference type="AlphaFoldDB" id="Q1AT63"/>
<protein>
    <submittedName>
        <fullName evidence="2">Uncharacterized protein</fullName>
    </submittedName>
</protein>
<dbReference type="STRING" id="266117.Rxyl_2490"/>
<dbReference type="Proteomes" id="UP000006637">
    <property type="component" value="Chromosome"/>
</dbReference>
<sequence>MVLSHPASHQHRHAFPRLHSSDQSRPSGERHPQKKQTLCLSELARAYPVPEERRVSAPRSTACFIV</sequence>
<evidence type="ECO:0000256" key="1">
    <source>
        <dbReference type="SAM" id="MobiDB-lite"/>
    </source>
</evidence>
<reference evidence="2 3" key="1">
    <citation type="submission" date="2006-06" db="EMBL/GenBank/DDBJ databases">
        <title>Complete sequence of Rubrobacter xylanophilus DSM 9941.</title>
        <authorList>
            <consortium name="US DOE Joint Genome Institute"/>
            <person name="Copeland A."/>
            <person name="Lucas S."/>
            <person name="Lapidus A."/>
            <person name="Barry K."/>
            <person name="Detter J.C."/>
            <person name="Glavina del Rio T."/>
            <person name="Hammon N."/>
            <person name="Israni S."/>
            <person name="Dalin E."/>
            <person name="Tice H."/>
            <person name="Pitluck S."/>
            <person name="Munk A.C."/>
            <person name="Brettin T."/>
            <person name="Bruce D."/>
            <person name="Han C."/>
            <person name="Tapia R."/>
            <person name="Gilna P."/>
            <person name="Schmutz J."/>
            <person name="Larimer F."/>
            <person name="Land M."/>
            <person name="Hauser L."/>
            <person name="Kyrpides N."/>
            <person name="Lykidis A."/>
            <person name="da Costa M.S."/>
            <person name="Rainey F.A."/>
            <person name="Empadinhas N."/>
            <person name="Jolivet E."/>
            <person name="Battista J.R."/>
            <person name="Richardson P."/>
        </authorList>
    </citation>
    <scope>NUCLEOTIDE SEQUENCE [LARGE SCALE GENOMIC DNA]</scope>
    <source>
        <strain evidence="3">DSM 9941 / JCM 11954 / NBRC 16129 / PRD-1</strain>
    </source>
</reference>